<keyword evidence="1" id="KW-0812">Transmembrane</keyword>
<feature type="domain" description="TIR" evidence="2">
    <location>
        <begin position="238"/>
        <end position="320"/>
    </location>
</feature>
<dbReference type="eggNOG" id="ENOG502QSG1">
    <property type="taxonomic scope" value="Eukaryota"/>
</dbReference>
<keyword evidence="1" id="KW-0472">Membrane</keyword>
<evidence type="ECO:0000313" key="3">
    <source>
        <dbReference type="EnsemblProtists" id="EOD14521"/>
    </source>
</evidence>
<reference evidence="4" key="1">
    <citation type="journal article" date="2013" name="Nature">
        <title>Pan genome of the phytoplankton Emiliania underpins its global distribution.</title>
        <authorList>
            <person name="Read B.A."/>
            <person name="Kegel J."/>
            <person name="Klute M.J."/>
            <person name="Kuo A."/>
            <person name="Lefebvre S.C."/>
            <person name="Maumus F."/>
            <person name="Mayer C."/>
            <person name="Miller J."/>
            <person name="Monier A."/>
            <person name="Salamov A."/>
            <person name="Young J."/>
            <person name="Aguilar M."/>
            <person name="Claverie J.M."/>
            <person name="Frickenhaus S."/>
            <person name="Gonzalez K."/>
            <person name="Herman E.K."/>
            <person name="Lin Y.C."/>
            <person name="Napier J."/>
            <person name="Ogata H."/>
            <person name="Sarno A.F."/>
            <person name="Shmutz J."/>
            <person name="Schroeder D."/>
            <person name="de Vargas C."/>
            <person name="Verret F."/>
            <person name="von Dassow P."/>
            <person name="Valentin K."/>
            <person name="Van de Peer Y."/>
            <person name="Wheeler G."/>
            <person name="Dacks J.B."/>
            <person name="Delwiche C.F."/>
            <person name="Dyhrman S.T."/>
            <person name="Glockner G."/>
            <person name="John U."/>
            <person name="Richards T."/>
            <person name="Worden A.Z."/>
            <person name="Zhang X."/>
            <person name="Grigoriev I.V."/>
            <person name="Allen A.E."/>
            <person name="Bidle K."/>
            <person name="Borodovsky M."/>
            <person name="Bowler C."/>
            <person name="Brownlee C."/>
            <person name="Cock J.M."/>
            <person name="Elias M."/>
            <person name="Gladyshev V.N."/>
            <person name="Groth M."/>
            <person name="Guda C."/>
            <person name="Hadaegh A."/>
            <person name="Iglesias-Rodriguez M.D."/>
            <person name="Jenkins J."/>
            <person name="Jones B.M."/>
            <person name="Lawson T."/>
            <person name="Leese F."/>
            <person name="Lindquist E."/>
            <person name="Lobanov A."/>
            <person name="Lomsadze A."/>
            <person name="Malik S.B."/>
            <person name="Marsh M.E."/>
            <person name="Mackinder L."/>
            <person name="Mock T."/>
            <person name="Mueller-Roeber B."/>
            <person name="Pagarete A."/>
            <person name="Parker M."/>
            <person name="Probert I."/>
            <person name="Quesneville H."/>
            <person name="Raines C."/>
            <person name="Rensing S.A."/>
            <person name="Riano-Pachon D.M."/>
            <person name="Richier S."/>
            <person name="Rokitta S."/>
            <person name="Shiraiwa Y."/>
            <person name="Soanes D.M."/>
            <person name="van der Giezen M."/>
            <person name="Wahlund T.M."/>
            <person name="Williams B."/>
            <person name="Wilson W."/>
            <person name="Wolfe G."/>
            <person name="Wurch L.L."/>
        </authorList>
    </citation>
    <scope>NUCLEOTIDE SEQUENCE</scope>
</reference>
<feature type="transmembrane region" description="Helical" evidence="1">
    <location>
        <begin position="20"/>
        <end position="41"/>
    </location>
</feature>
<accession>A0A0D3ITD6</accession>
<sequence>MKRDTSVECGTDEHDSIRLLAGFLIGVWPLGSLLLFSSLLIPCSHSIRTRSPSALTLATAFLHREYKPKWYWWEVFELARKLVLTGALLLIPEKRAFLRIVVATLICAVDVALTAAARPYKRIEDGVLAVAASLMLLLVFLGANWTTIFLSIEERCPGVAGVASSILAFDNVDDIVNTLIALVFVMLAFFLVSAIFAARRIARKPKILLVSSNQPPELTLARHMKWHLFNSHIWSTGQDAAAVIKNQLKLLLPGIKVFLDVDDLADIGALEEYIRRTQVILIFLSKGYFKSRNCLREVRASIEQRKPLVLELREECPPELRAAVFDRGWRRVLWLRALLLHTPDFRREASLPLFVPGELRREELSFPKHVLLWVSPVNAGAQELADEVEEAVLADASNRTSRNSPCSSQPKTNLSVITADALPEQATHMLLNLCEESWSDERLTEQALLGVKLPIVMAHENDPARHGCPFSRFFEITPQELIADGLYNDLAIGFFPGHHRQAPAIPLPDRHCKEGPN</sequence>
<keyword evidence="1" id="KW-1133">Transmembrane helix</keyword>
<dbReference type="KEGG" id="ehx:EMIHUDRAFT_196897"/>
<dbReference type="GO" id="GO:0007165">
    <property type="term" value="P:signal transduction"/>
    <property type="evidence" value="ECO:0007669"/>
    <property type="project" value="InterPro"/>
</dbReference>
<dbReference type="InterPro" id="IPR000157">
    <property type="entry name" value="TIR_dom"/>
</dbReference>
<dbReference type="PANTHER" id="PTHR11319:SF35">
    <property type="entry name" value="OUTER MEMBRANE PROTEIN PMPC-RELATED"/>
    <property type="match status" value="1"/>
</dbReference>
<evidence type="ECO:0000313" key="4">
    <source>
        <dbReference type="Proteomes" id="UP000013827"/>
    </source>
</evidence>
<dbReference type="InterPro" id="IPR035897">
    <property type="entry name" value="Toll_tir_struct_dom_sf"/>
</dbReference>
<feature type="transmembrane region" description="Helical" evidence="1">
    <location>
        <begin position="175"/>
        <end position="198"/>
    </location>
</feature>
<dbReference type="Pfam" id="PF13676">
    <property type="entry name" value="TIR_2"/>
    <property type="match status" value="1"/>
</dbReference>
<dbReference type="PANTHER" id="PTHR11319">
    <property type="entry name" value="G PROTEIN-COUPLED RECEPTOR-RELATED"/>
    <property type="match status" value="1"/>
</dbReference>
<dbReference type="GeneID" id="17260663"/>
<dbReference type="RefSeq" id="XP_005766950.1">
    <property type="nucleotide sequence ID" value="XM_005766893.1"/>
</dbReference>
<feature type="transmembrane region" description="Helical" evidence="1">
    <location>
        <begin position="128"/>
        <end position="152"/>
    </location>
</feature>
<proteinExistence type="predicted"/>
<protein>
    <recommendedName>
        <fullName evidence="2">TIR domain-containing protein</fullName>
    </recommendedName>
</protein>
<name>A0A0D3ITD6_EMIH1</name>
<dbReference type="Gene3D" id="3.40.50.10140">
    <property type="entry name" value="Toll/interleukin-1 receptor homology (TIR) domain"/>
    <property type="match status" value="1"/>
</dbReference>
<dbReference type="Proteomes" id="UP000013827">
    <property type="component" value="Unassembled WGS sequence"/>
</dbReference>
<dbReference type="PaxDb" id="2903-EOD14521"/>
<dbReference type="AlphaFoldDB" id="A0A0D3ITD6"/>
<organism evidence="3 4">
    <name type="scientific">Emiliania huxleyi (strain CCMP1516)</name>
    <dbReference type="NCBI Taxonomy" id="280463"/>
    <lineage>
        <taxon>Eukaryota</taxon>
        <taxon>Haptista</taxon>
        <taxon>Haptophyta</taxon>
        <taxon>Prymnesiophyceae</taxon>
        <taxon>Isochrysidales</taxon>
        <taxon>Noelaerhabdaceae</taxon>
        <taxon>Emiliania</taxon>
    </lineage>
</organism>
<dbReference type="HOGENOM" id="CLU_040255_1_0_1"/>
<keyword evidence="4" id="KW-1185">Reference proteome</keyword>
<feature type="transmembrane region" description="Helical" evidence="1">
    <location>
        <begin position="97"/>
        <end position="116"/>
    </location>
</feature>
<reference evidence="3" key="2">
    <citation type="submission" date="2024-10" db="UniProtKB">
        <authorList>
            <consortium name="EnsemblProtists"/>
        </authorList>
    </citation>
    <scope>IDENTIFICATION</scope>
</reference>
<evidence type="ECO:0000259" key="2">
    <source>
        <dbReference type="Pfam" id="PF13676"/>
    </source>
</evidence>
<dbReference type="SUPFAM" id="SSF52200">
    <property type="entry name" value="Toll/Interleukin receptor TIR domain"/>
    <property type="match status" value="1"/>
</dbReference>
<evidence type="ECO:0000256" key="1">
    <source>
        <dbReference type="SAM" id="Phobius"/>
    </source>
</evidence>
<dbReference type="EnsemblProtists" id="EOD14521">
    <property type="protein sequence ID" value="EOD14521"/>
    <property type="gene ID" value="EMIHUDRAFT_196897"/>
</dbReference>